<comment type="cofactor">
    <cofactor evidence="1">
        <name>Zn(2+)</name>
        <dbReference type="ChEBI" id="CHEBI:29105"/>
    </cofactor>
    <text evidence="1">Binds 1 zinc ion per subunit.</text>
</comment>
<gene>
    <name evidence="4" type="ORF">LPU83_pLPU83d_1829</name>
</gene>
<dbReference type="InterPro" id="IPR009197">
    <property type="entry name" value="MlrC"/>
</dbReference>
<dbReference type="PATRIC" id="fig|348824.6.peg.7587"/>
<dbReference type="GO" id="GO:0008237">
    <property type="term" value="F:metallopeptidase activity"/>
    <property type="evidence" value="ECO:0007669"/>
    <property type="project" value="UniProtKB-KW"/>
</dbReference>
<keyword evidence="1" id="KW-0479">Metal-binding</keyword>
<name>W6RR70_9HYPH</name>
<evidence type="ECO:0000256" key="1">
    <source>
        <dbReference type="PIRNR" id="PIRNR012702"/>
    </source>
</evidence>
<reference evidence="4" key="1">
    <citation type="submission" date="2013-11" db="EMBL/GenBank/DDBJ databases">
        <title>Draft genome sequence of the broad-host-range Rhizobium sp. LPU83 strain, a member of the low-genetic diversity Oregon-like Rhizobium sp. group.</title>
        <authorList>
            <person name="Wibberg D."/>
            <person name="Puehler A."/>
            <person name="Schlueter A."/>
        </authorList>
    </citation>
    <scope>NUCLEOTIDE SEQUENCE [LARGE SCALE GENOMIC DNA]</scope>
    <source>
        <strain evidence="4">LPU83</strain>
        <plasmid evidence="4">pLPU83d</plasmid>
    </source>
</reference>
<dbReference type="EMBL" id="HG916855">
    <property type="protein sequence ID" value="CDM63199.1"/>
    <property type="molecule type" value="Genomic_DNA"/>
</dbReference>
<accession>W6RR70</accession>
<evidence type="ECO:0000259" key="2">
    <source>
        <dbReference type="Pfam" id="PF07171"/>
    </source>
</evidence>
<organism evidence="4 5">
    <name type="scientific">Rhizobium favelukesii</name>
    <dbReference type="NCBI Taxonomy" id="348824"/>
    <lineage>
        <taxon>Bacteria</taxon>
        <taxon>Pseudomonadati</taxon>
        <taxon>Pseudomonadota</taxon>
        <taxon>Alphaproteobacteria</taxon>
        <taxon>Hyphomicrobiales</taxon>
        <taxon>Rhizobiaceae</taxon>
        <taxon>Rhizobium/Agrobacterium group</taxon>
        <taxon>Rhizobium</taxon>
    </lineage>
</organism>
<dbReference type="AlphaFoldDB" id="W6RR70"/>
<keyword evidence="5" id="KW-1185">Reference proteome</keyword>
<dbReference type="InterPro" id="IPR010799">
    <property type="entry name" value="MlrC_C"/>
</dbReference>
<proteinExistence type="inferred from homology"/>
<keyword evidence="1" id="KW-0378">Hydrolase</keyword>
<evidence type="ECO:0000313" key="5">
    <source>
        <dbReference type="Proteomes" id="UP000019443"/>
    </source>
</evidence>
<geneLocation type="plasmid" evidence="4 5">
    <name>pLPU83d</name>
</geneLocation>
<protein>
    <recommendedName>
        <fullName evidence="1">Microcystinase C</fullName>
        <shortName evidence="1">MlrC</shortName>
    </recommendedName>
</protein>
<keyword evidence="1" id="KW-0645">Protease</keyword>
<dbReference type="GO" id="GO:0006508">
    <property type="term" value="P:proteolysis"/>
    <property type="evidence" value="ECO:0007669"/>
    <property type="project" value="UniProtKB-KW"/>
</dbReference>
<dbReference type="RefSeq" id="WP_024314624.1">
    <property type="nucleotide sequence ID" value="NZ_ATTO01000013.1"/>
</dbReference>
<evidence type="ECO:0000259" key="3">
    <source>
        <dbReference type="Pfam" id="PF07364"/>
    </source>
</evidence>
<dbReference type="PIRSF" id="PIRSF012702">
    <property type="entry name" value="UCP012702"/>
    <property type="match status" value="1"/>
</dbReference>
<keyword evidence="1" id="KW-0482">Metalloprotease</keyword>
<comment type="function">
    <text evidence="1">Involved in peptidolytic degradation of cyclic heptapeptide hepatotoxin microcystin (MC).</text>
</comment>
<dbReference type="Proteomes" id="UP000019443">
    <property type="component" value="Plasmid pLPU83d"/>
</dbReference>
<feature type="domain" description="Microcystin LR degradation protein MlrC C-terminal" evidence="2">
    <location>
        <begin position="298"/>
        <end position="470"/>
    </location>
</feature>
<evidence type="ECO:0000313" key="4">
    <source>
        <dbReference type="EMBL" id="CDM63199.1"/>
    </source>
</evidence>
<dbReference type="Pfam" id="PF07171">
    <property type="entry name" value="MlrC_C"/>
    <property type="match status" value="1"/>
</dbReference>
<dbReference type="GO" id="GO:0046872">
    <property type="term" value="F:metal ion binding"/>
    <property type="evidence" value="ECO:0007669"/>
    <property type="project" value="UniProtKB-KW"/>
</dbReference>
<sequence length="486" mass="52595">MRIFTAALATETNTFSPICVDRRAFEASLYAPPGQHPQTPTLCSAPITVGRRVCAEKGWVLIEGTAAWADPAGLVSRSTYEGLRDEVLTQLEAAMPVDAVVLGLHGAMVAAGYEDTEGDILVRVREIVGPDVLVCAELDPHSHLTAKRLGAADFFIYFKEFPHTDFVDRAEDLWRIAVETLEGRVAPVMSVFDCRMIDVYPTSRDPMRSFVDKIMRMEKDDADILSISVIHGFMAGDVPEMGTKMLVVTNDELEKGNTLARELGLELFSKRGTFIMPQIDEIEAVGQAMAAQSWPVVIADVWDNPGGGTAGDATVVLQELLARGATGVAIGTIWDPMAVQICMAAGEGAEIPLRFGAKSAPGTGNPVDGVVKIVKLVTNAQMRFGESFAPFGDAAHIVLDGIDIILNSTRAQSFDPSLFSAMGIDPLSKKVLVIKSTNHFFASFSKIAAQIIYCSAGTPYPNNPAKTPYRWAPKNIWPMVENPHGR</sequence>
<comment type="similarity">
    <text evidence="1">Belongs to the peptidase M81 family.</text>
</comment>
<dbReference type="InterPro" id="IPR015995">
    <property type="entry name" value="MlrC_N"/>
</dbReference>
<dbReference type="HOGENOM" id="CLU_028172_1_0_5"/>
<keyword evidence="4" id="KW-0614">Plasmid</keyword>
<feature type="domain" description="Microcystin LR degradation protein MlrC N-terminal" evidence="3">
    <location>
        <begin position="2"/>
        <end position="289"/>
    </location>
</feature>
<dbReference type="KEGG" id="rhl:LPU83_pLPU83d_1829"/>
<dbReference type="Pfam" id="PF07364">
    <property type="entry name" value="DUF1485"/>
    <property type="match status" value="1"/>
</dbReference>